<dbReference type="InterPro" id="IPR029063">
    <property type="entry name" value="SAM-dependent_MTases_sf"/>
</dbReference>
<sequence length="260" mass="29545">MDNREAGRYWNDVAEAWTALTRAGFDVFRDGLNTPAFFSTIPDLRGLKGADIGCGEGHNTRLLAEKGAQLQAIDISEIFISHAKATEMASPLGIQYQVASATALPFGEEQFDFATSFMCLMDMPDPELALLEAFRVLKPGGFLQFSITHPCFDNIARKSLRDEHGMIHAIQLGPYFQTVNGELFEWTFNDLTEEWKHRYQKFKVPYFNKTLTEWVNAIMAAGFAIEMINEPKATDEAVKKYPLLRDAQSFAYFMHFRCRK</sequence>
<dbReference type="Pfam" id="PF08241">
    <property type="entry name" value="Methyltransf_11"/>
    <property type="match status" value="1"/>
</dbReference>
<accession>A0A4Q7MH64</accession>
<reference evidence="2 3" key="1">
    <citation type="submission" date="2019-02" db="EMBL/GenBank/DDBJ databases">
        <title>Genomic Encyclopedia of Type Strains, Phase IV (KMG-IV): sequencing the most valuable type-strain genomes for metagenomic binning, comparative biology and taxonomic classification.</title>
        <authorList>
            <person name="Goeker M."/>
        </authorList>
    </citation>
    <scope>NUCLEOTIDE SEQUENCE [LARGE SCALE GENOMIC DNA]</scope>
    <source>
        <strain evidence="2 3">DSM 18116</strain>
    </source>
</reference>
<name>A0A4Q7MH64_9BACT</name>
<dbReference type="GO" id="GO:0008757">
    <property type="term" value="F:S-adenosylmethionine-dependent methyltransferase activity"/>
    <property type="evidence" value="ECO:0007669"/>
    <property type="project" value="InterPro"/>
</dbReference>
<keyword evidence="2" id="KW-0489">Methyltransferase</keyword>
<protein>
    <submittedName>
        <fullName evidence="2">Methyltransferase family protein</fullName>
    </submittedName>
</protein>
<keyword evidence="3" id="KW-1185">Reference proteome</keyword>
<dbReference type="OrthoDB" id="9791837at2"/>
<keyword evidence="2" id="KW-0808">Transferase</keyword>
<dbReference type="InterPro" id="IPR013216">
    <property type="entry name" value="Methyltransf_11"/>
</dbReference>
<dbReference type="Gene3D" id="3.40.50.150">
    <property type="entry name" value="Vaccinia Virus protein VP39"/>
    <property type="match status" value="1"/>
</dbReference>
<comment type="caution">
    <text evidence="2">The sequence shown here is derived from an EMBL/GenBank/DDBJ whole genome shotgun (WGS) entry which is preliminary data.</text>
</comment>
<dbReference type="RefSeq" id="WP_130543894.1">
    <property type="nucleotide sequence ID" value="NZ_CP042431.1"/>
</dbReference>
<dbReference type="CDD" id="cd02440">
    <property type="entry name" value="AdoMet_MTases"/>
    <property type="match status" value="1"/>
</dbReference>
<evidence type="ECO:0000313" key="2">
    <source>
        <dbReference type="EMBL" id="RZS67007.1"/>
    </source>
</evidence>
<feature type="domain" description="Methyltransferase type 11" evidence="1">
    <location>
        <begin position="51"/>
        <end position="143"/>
    </location>
</feature>
<dbReference type="Proteomes" id="UP000293874">
    <property type="component" value="Unassembled WGS sequence"/>
</dbReference>
<evidence type="ECO:0000259" key="1">
    <source>
        <dbReference type="Pfam" id="PF08241"/>
    </source>
</evidence>
<dbReference type="EMBL" id="SGXA01000004">
    <property type="protein sequence ID" value="RZS67007.1"/>
    <property type="molecule type" value="Genomic_DNA"/>
</dbReference>
<proteinExistence type="predicted"/>
<evidence type="ECO:0000313" key="3">
    <source>
        <dbReference type="Proteomes" id="UP000293874"/>
    </source>
</evidence>
<dbReference type="GO" id="GO:0032259">
    <property type="term" value="P:methylation"/>
    <property type="evidence" value="ECO:0007669"/>
    <property type="project" value="UniProtKB-KW"/>
</dbReference>
<dbReference type="PANTHER" id="PTHR43591">
    <property type="entry name" value="METHYLTRANSFERASE"/>
    <property type="match status" value="1"/>
</dbReference>
<organism evidence="2 3">
    <name type="scientific">Pseudobacter ginsenosidimutans</name>
    <dbReference type="NCBI Taxonomy" id="661488"/>
    <lineage>
        <taxon>Bacteria</taxon>
        <taxon>Pseudomonadati</taxon>
        <taxon>Bacteroidota</taxon>
        <taxon>Chitinophagia</taxon>
        <taxon>Chitinophagales</taxon>
        <taxon>Chitinophagaceae</taxon>
        <taxon>Pseudobacter</taxon>
    </lineage>
</organism>
<dbReference type="SUPFAM" id="SSF53335">
    <property type="entry name" value="S-adenosyl-L-methionine-dependent methyltransferases"/>
    <property type="match status" value="1"/>
</dbReference>
<dbReference type="AlphaFoldDB" id="A0A4Q7MH64"/>
<gene>
    <name evidence="2" type="ORF">EV199_5391</name>
</gene>